<keyword evidence="1" id="KW-0732">Signal</keyword>
<evidence type="ECO:0000313" key="2">
    <source>
        <dbReference type="EMBL" id="CAH1388762.1"/>
    </source>
</evidence>
<accession>A0A9P0DXS0</accession>
<feature type="chain" id="PRO_5040296383" description="Neuropeptide" evidence="1">
    <location>
        <begin position="18"/>
        <end position="154"/>
    </location>
</feature>
<dbReference type="Proteomes" id="UP001152798">
    <property type="component" value="Chromosome 1"/>
</dbReference>
<proteinExistence type="predicted"/>
<keyword evidence="3" id="KW-1185">Reference proteome</keyword>
<dbReference type="EMBL" id="OV725077">
    <property type="protein sequence ID" value="CAH1388762.1"/>
    <property type="molecule type" value="Genomic_DNA"/>
</dbReference>
<organism evidence="2 3">
    <name type="scientific">Nezara viridula</name>
    <name type="common">Southern green stink bug</name>
    <name type="synonym">Cimex viridulus</name>
    <dbReference type="NCBI Taxonomy" id="85310"/>
    <lineage>
        <taxon>Eukaryota</taxon>
        <taxon>Metazoa</taxon>
        <taxon>Ecdysozoa</taxon>
        <taxon>Arthropoda</taxon>
        <taxon>Hexapoda</taxon>
        <taxon>Insecta</taxon>
        <taxon>Pterygota</taxon>
        <taxon>Neoptera</taxon>
        <taxon>Paraneoptera</taxon>
        <taxon>Hemiptera</taxon>
        <taxon>Heteroptera</taxon>
        <taxon>Panheteroptera</taxon>
        <taxon>Pentatomomorpha</taxon>
        <taxon>Pentatomoidea</taxon>
        <taxon>Pentatomidae</taxon>
        <taxon>Pentatominae</taxon>
        <taxon>Nezara</taxon>
    </lineage>
</organism>
<name>A0A9P0DXS0_NEZVI</name>
<gene>
    <name evidence="2" type="ORF">NEZAVI_LOCUS313</name>
</gene>
<evidence type="ECO:0008006" key="4">
    <source>
        <dbReference type="Google" id="ProtNLM"/>
    </source>
</evidence>
<reference evidence="2" key="1">
    <citation type="submission" date="2022-01" db="EMBL/GenBank/DDBJ databases">
        <authorList>
            <person name="King R."/>
        </authorList>
    </citation>
    <scope>NUCLEOTIDE SEQUENCE</scope>
</reference>
<evidence type="ECO:0000256" key="1">
    <source>
        <dbReference type="SAM" id="SignalP"/>
    </source>
</evidence>
<dbReference type="AlphaFoldDB" id="A0A9P0DXS0"/>
<protein>
    <recommendedName>
        <fullName evidence="4">Neuropeptide</fullName>
    </recommendedName>
</protein>
<feature type="signal peptide" evidence="1">
    <location>
        <begin position="1"/>
        <end position="17"/>
    </location>
</feature>
<evidence type="ECO:0000313" key="3">
    <source>
        <dbReference type="Proteomes" id="UP001152798"/>
    </source>
</evidence>
<sequence length="154" mass="17654">MMLYVGVLFMLFPIILSESYPKNPEIIGNEIDTDFAIVDKLNNSNILKDAVKRIDSEKEVREETSTIKGSIINTSTEGKLEALSNYETEDEKSVSTKISDENIMDKTEIFDERSDDEDLFDLVGDTVISSLKFIWRKVKKIFHWAWSGTSWFGL</sequence>